<organism evidence="2 3">
    <name type="scientific">Byssothecium circinans</name>
    <dbReference type="NCBI Taxonomy" id="147558"/>
    <lineage>
        <taxon>Eukaryota</taxon>
        <taxon>Fungi</taxon>
        <taxon>Dikarya</taxon>
        <taxon>Ascomycota</taxon>
        <taxon>Pezizomycotina</taxon>
        <taxon>Dothideomycetes</taxon>
        <taxon>Pleosporomycetidae</taxon>
        <taxon>Pleosporales</taxon>
        <taxon>Massarineae</taxon>
        <taxon>Massarinaceae</taxon>
        <taxon>Byssothecium</taxon>
    </lineage>
</organism>
<keyword evidence="1" id="KW-0472">Membrane</keyword>
<dbReference type="Proteomes" id="UP000800035">
    <property type="component" value="Unassembled WGS sequence"/>
</dbReference>
<dbReference type="AlphaFoldDB" id="A0A6A5U9I4"/>
<evidence type="ECO:0000313" key="2">
    <source>
        <dbReference type="EMBL" id="KAF1960649.1"/>
    </source>
</evidence>
<name>A0A6A5U9I4_9PLEO</name>
<gene>
    <name evidence="2" type="ORF">CC80DRAFT_403650</name>
</gene>
<evidence type="ECO:0000256" key="1">
    <source>
        <dbReference type="SAM" id="Phobius"/>
    </source>
</evidence>
<accession>A0A6A5U9I4</accession>
<dbReference type="OrthoDB" id="77878at2759"/>
<feature type="transmembrane region" description="Helical" evidence="1">
    <location>
        <begin position="13"/>
        <end position="35"/>
    </location>
</feature>
<reference evidence="2" key="1">
    <citation type="journal article" date="2020" name="Stud. Mycol.">
        <title>101 Dothideomycetes genomes: a test case for predicting lifestyles and emergence of pathogens.</title>
        <authorList>
            <person name="Haridas S."/>
            <person name="Albert R."/>
            <person name="Binder M."/>
            <person name="Bloem J."/>
            <person name="Labutti K."/>
            <person name="Salamov A."/>
            <person name="Andreopoulos B."/>
            <person name="Baker S."/>
            <person name="Barry K."/>
            <person name="Bills G."/>
            <person name="Bluhm B."/>
            <person name="Cannon C."/>
            <person name="Castanera R."/>
            <person name="Culley D."/>
            <person name="Daum C."/>
            <person name="Ezra D."/>
            <person name="Gonzalez J."/>
            <person name="Henrissat B."/>
            <person name="Kuo A."/>
            <person name="Liang C."/>
            <person name="Lipzen A."/>
            <person name="Lutzoni F."/>
            <person name="Magnuson J."/>
            <person name="Mondo S."/>
            <person name="Nolan M."/>
            <person name="Ohm R."/>
            <person name="Pangilinan J."/>
            <person name="Park H.-J."/>
            <person name="Ramirez L."/>
            <person name="Alfaro M."/>
            <person name="Sun H."/>
            <person name="Tritt A."/>
            <person name="Yoshinaga Y."/>
            <person name="Zwiers L.-H."/>
            <person name="Turgeon B."/>
            <person name="Goodwin S."/>
            <person name="Spatafora J."/>
            <person name="Crous P."/>
            <person name="Grigoriev I."/>
        </authorList>
    </citation>
    <scope>NUCLEOTIDE SEQUENCE</scope>
    <source>
        <strain evidence="2">CBS 675.92</strain>
    </source>
</reference>
<evidence type="ECO:0000313" key="3">
    <source>
        <dbReference type="Proteomes" id="UP000800035"/>
    </source>
</evidence>
<keyword evidence="3" id="KW-1185">Reference proteome</keyword>
<proteinExistence type="predicted"/>
<keyword evidence="1" id="KW-0812">Transmembrane</keyword>
<sequence length="81" mass="9218">TGANEKHCAKHTAVYRALFSTTYTLVIATTAKYLYFRSSARKQTRVQHVVEQILSYDERYDIFTYAFSEGGSNKAVELTEA</sequence>
<protein>
    <submittedName>
        <fullName evidence="2">Uncharacterized protein</fullName>
    </submittedName>
</protein>
<keyword evidence="1" id="KW-1133">Transmembrane helix</keyword>
<feature type="non-terminal residue" evidence="2">
    <location>
        <position position="1"/>
    </location>
</feature>
<dbReference type="EMBL" id="ML976982">
    <property type="protein sequence ID" value="KAF1960649.1"/>
    <property type="molecule type" value="Genomic_DNA"/>
</dbReference>